<comment type="caution">
    <text evidence="3">The sequence shown here is derived from an EMBL/GenBank/DDBJ whole genome shotgun (WGS) entry which is preliminary data.</text>
</comment>
<keyword evidence="4" id="KW-1185">Reference proteome</keyword>
<dbReference type="PANTHER" id="PTHR18914:SF21">
    <property type="entry name" value="CATENIN ALPHA-3"/>
    <property type="match status" value="1"/>
</dbReference>
<protein>
    <submittedName>
        <fullName evidence="3">Uncharacterized protein</fullName>
    </submittedName>
</protein>
<dbReference type="Gene3D" id="6.10.250.2510">
    <property type="match status" value="1"/>
</dbReference>
<organism evidence="3 4">
    <name type="scientific">Willisornis vidua</name>
    <name type="common">Xingu scale-backed antbird</name>
    <dbReference type="NCBI Taxonomy" id="1566151"/>
    <lineage>
        <taxon>Eukaryota</taxon>
        <taxon>Metazoa</taxon>
        <taxon>Chordata</taxon>
        <taxon>Craniata</taxon>
        <taxon>Vertebrata</taxon>
        <taxon>Euteleostomi</taxon>
        <taxon>Archelosauria</taxon>
        <taxon>Archosauria</taxon>
        <taxon>Dinosauria</taxon>
        <taxon>Saurischia</taxon>
        <taxon>Theropoda</taxon>
        <taxon>Coelurosauria</taxon>
        <taxon>Aves</taxon>
        <taxon>Neognathae</taxon>
        <taxon>Neoaves</taxon>
        <taxon>Telluraves</taxon>
        <taxon>Australaves</taxon>
        <taxon>Passeriformes</taxon>
        <taxon>Thamnophilidae</taxon>
        <taxon>Willisornis</taxon>
    </lineage>
</organism>
<evidence type="ECO:0000256" key="1">
    <source>
        <dbReference type="ARBA" id="ARBA00004496"/>
    </source>
</evidence>
<dbReference type="EMBL" id="WHWB01031840">
    <property type="protein sequence ID" value="KAJ7427748.1"/>
    <property type="molecule type" value="Genomic_DNA"/>
</dbReference>
<gene>
    <name evidence="3" type="ORF">WISP_04217</name>
</gene>
<evidence type="ECO:0000313" key="3">
    <source>
        <dbReference type="EMBL" id="KAJ7427748.1"/>
    </source>
</evidence>
<evidence type="ECO:0000256" key="2">
    <source>
        <dbReference type="ARBA" id="ARBA00022490"/>
    </source>
</evidence>
<reference evidence="3" key="1">
    <citation type="submission" date="2019-10" db="EMBL/GenBank/DDBJ databases">
        <authorList>
            <person name="Soares A.E.R."/>
            <person name="Aleixo A."/>
            <person name="Schneider P."/>
            <person name="Miyaki C.Y."/>
            <person name="Schneider M.P."/>
            <person name="Mello C."/>
            <person name="Vasconcelos A.T.R."/>
        </authorList>
    </citation>
    <scope>NUCLEOTIDE SEQUENCE</scope>
    <source>
        <tissue evidence="3">Muscle</tissue>
    </source>
</reference>
<comment type="subcellular location">
    <subcellularLocation>
        <location evidence="1">Cytoplasm</location>
    </subcellularLocation>
</comment>
<dbReference type="InterPro" id="IPR006077">
    <property type="entry name" value="Vinculin/catenin"/>
</dbReference>
<evidence type="ECO:0000313" key="4">
    <source>
        <dbReference type="Proteomes" id="UP001145742"/>
    </source>
</evidence>
<dbReference type="Proteomes" id="UP001145742">
    <property type="component" value="Unassembled WGS sequence"/>
</dbReference>
<keyword evidence="2" id="KW-0963">Cytoplasm</keyword>
<dbReference type="PANTHER" id="PTHR18914">
    <property type="entry name" value="ALPHA CATENIN"/>
    <property type="match status" value="1"/>
</dbReference>
<dbReference type="Pfam" id="PF01044">
    <property type="entry name" value="Vinculin"/>
    <property type="match status" value="1"/>
</dbReference>
<name>A0ABQ9DTD6_9PASS</name>
<accession>A0ABQ9DTD6</accession>
<sequence length="116" mass="12986">MALDPLAVSEETLRPSLEQRLEAIVSGAALLADSSCTRDAHRERIIAECSAIRRALQHLLAECIRNRHEQTELVFMSFCEKIGFEGSYFTVLFIFKHLKKAAVAEKFGIAVHQNGN</sequence>
<proteinExistence type="predicted"/>